<name>A0ABY3WLG3_9ACTN</name>
<dbReference type="SUPFAM" id="SSF89372">
    <property type="entry name" value="Fucose-specific lectin"/>
    <property type="match status" value="2"/>
</dbReference>
<organism evidence="1 2">
    <name type="scientific">Streptomyces formicae</name>
    <dbReference type="NCBI Taxonomy" id="1616117"/>
    <lineage>
        <taxon>Bacteria</taxon>
        <taxon>Bacillati</taxon>
        <taxon>Actinomycetota</taxon>
        <taxon>Actinomycetes</taxon>
        <taxon>Kitasatosporales</taxon>
        <taxon>Streptomycetaceae</taxon>
        <taxon>Streptomyces</taxon>
    </lineage>
</organism>
<dbReference type="RefSeq" id="WP_242331679.1">
    <property type="nucleotide sequence ID" value="NZ_CP071872.1"/>
</dbReference>
<evidence type="ECO:0000313" key="2">
    <source>
        <dbReference type="Proteomes" id="UP000828924"/>
    </source>
</evidence>
<keyword evidence="2" id="KW-1185">Reference proteome</keyword>
<dbReference type="EMBL" id="CP071872">
    <property type="protein sequence ID" value="UNM12970.1"/>
    <property type="molecule type" value="Genomic_DNA"/>
</dbReference>
<proteinExistence type="predicted"/>
<dbReference type="Proteomes" id="UP000828924">
    <property type="component" value="Chromosome"/>
</dbReference>
<dbReference type="Gene3D" id="2.120.10.70">
    <property type="entry name" value="Fucose-specific lectin"/>
    <property type="match status" value="2"/>
</dbReference>
<protein>
    <recommendedName>
        <fullName evidence="3">Fucose-specific lectin</fullName>
    </recommendedName>
</protein>
<sequence>MATTGVRPMGVTKGGSYTAVIEVAREPDGSFGWTNLTIAAGTVVGPGDLKPAPFPSLTSGFAAIGWGSDSLRVYYADTAGAVVELATNGNDWNYRNFTSSIGAPAAAWNSPLAADRLGSGKMAVYYVDENRNLTVLLFDGGWKLGTNPKLPKVASSSPLAAMQNDRGRFVYYFDDDNHIREVEEFGRKTGQSTDLTDYVAPGFASFLSGLAAVGWGKDARRVYYADSKNHLIELAGFGDTSGWSWRDLSGVGARQLMDGSPLAAATADGAFPSVGQWCREGRPLLLRWTGGGWSSMEIYSTDKGTRPVAAVNSSVACALSPDDALPWLSFVTGENHLALWRGPELSWLWWDLTADLDLSPVAKVATQGPLAFAYTERGPRIYYLSDEPEF</sequence>
<dbReference type="InterPro" id="IPR012475">
    <property type="entry name" value="Fungal_lectin"/>
</dbReference>
<accession>A0ABY3WLG3</accession>
<gene>
    <name evidence="1" type="ORF">J4032_16900</name>
</gene>
<dbReference type="Pfam" id="PF07938">
    <property type="entry name" value="Fungal_lectin"/>
    <property type="match status" value="1"/>
</dbReference>
<evidence type="ECO:0000313" key="1">
    <source>
        <dbReference type="EMBL" id="UNM12970.1"/>
    </source>
</evidence>
<evidence type="ECO:0008006" key="3">
    <source>
        <dbReference type="Google" id="ProtNLM"/>
    </source>
</evidence>
<reference evidence="1 2" key="1">
    <citation type="submission" date="2021-03" db="EMBL/GenBank/DDBJ databases">
        <title>Complete genome of Streptomyces formicae strain 1H-GS9 (DSM 100524).</title>
        <authorList>
            <person name="Atanasov K.E."/>
            <person name="Altabella T."/>
            <person name="Ferrer A."/>
        </authorList>
    </citation>
    <scope>NUCLEOTIDE SEQUENCE [LARGE SCALE GENOMIC DNA]</scope>
    <source>
        <strain evidence="1 2">1H-GS9</strain>
    </source>
</reference>